<evidence type="ECO:0000313" key="2">
    <source>
        <dbReference type="EMBL" id="MCB5195565.1"/>
    </source>
</evidence>
<reference evidence="2 3" key="1">
    <citation type="submission" date="2021-10" db="EMBL/GenBank/DDBJ databases">
        <authorList>
            <person name="Chen M."/>
        </authorList>
    </citation>
    <scope>NUCLEOTIDE SEQUENCE [LARGE SCALE GENOMIC DNA]</scope>
    <source>
        <strain evidence="2 3">H3-26</strain>
    </source>
</reference>
<feature type="domain" description="DUF4224" evidence="1">
    <location>
        <begin position="5"/>
        <end position="56"/>
    </location>
</feature>
<gene>
    <name evidence="2" type="ORF">LG219_04570</name>
</gene>
<protein>
    <submittedName>
        <fullName evidence="2">DUF4224 domain-containing protein</fullName>
    </submittedName>
</protein>
<accession>A0ABS8BIN2</accession>
<dbReference type="EMBL" id="JAJAWG010000002">
    <property type="protein sequence ID" value="MCB5195565.1"/>
    <property type="molecule type" value="Genomic_DNA"/>
</dbReference>
<comment type="caution">
    <text evidence="2">The sequence shown here is derived from an EMBL/GenBank/DDBJ whole genome shotgun (WGS) entry which is preliminary data.</text>
</comment>
<dbReference type="InterPro" id="IPR025319">
    <property type="entry name" value="DUF4224"/>
</dbReference>
<sequence length="81" mass="8779">MSGLFLTREELIQLTGIKTGQRGKAREVLQSEWLRSVGIPYWLNFRGVPVVTRAAIEGSKHGAGVSTTAAWSPRVISAGAR</sequence>
<dbReference type="Pfam" id="PF13986">
    <property type="entry name" value="DUF4224"/>
    <property type="match status" value="1"/>
</dbReference>
<dbReference type="Proteomes" id="UP001198034">
    <property type="component" value="Unassembled WGS sequence"/>
</dbReference>
<organism evidence="2 3">
    <name type="scientific">Deefgea salmonis</name>
    <dbReference type="NCBI Taxonomy" id="2875502"/>
    <lineage>
        <taxon>Bacteria</taxon>
        <taxon>Pseudomonadati</taxon>
        <taxon>Pseudomonadota</taxon>
        <taxon>Betaproteobacteria</taxon>
        <taxon>Neisseriales</taxon>
        <taxon>Chitinibacteraceae</taxon>
        <taxon>Deefgea</taxon>
    </lineage>
</organism>
<evidence type="ECO:0000313" key="3">
    <source>
        <dbReference type="Proteomes" id="UP001198034"/>
    </source>
</evidence>
<keyword evidence="3" id="KW-1185">Reference proteome</keyword>
<proteinExistence type="predicted"/>
<dbReference type="RefSeq" id="WP_035853486.1">
    <property type="nucleotide sequence ID" value="NZ_JAJAWG010000002.1"/>
</dbReference>
<evidence type="ECO:0000259" key="1">
    <source>
        <dbReference type="Pfam" id="PF13986"/>
    </source>
</evidence>
<name>A0ABS8BIN2_9NEIS</name>